<reference evidence="1 2" key="1">
    <citation type="submission" date="2019-07" db="EMBL/GenBank/DDBJ databases">
        <title>New species of Amycolatopsis and Streptomyces.</title>
        <authorList>
            <person name="Duangmal K."/>
            <person name="Teo W.F.A."/>
            <person name="Lipun K."/>
        </authorList>
    </citation>
    <scope>NUCLEOTIDE SEQUENCE [LARGE SCALE GENOMIC DNA]</scope>
    <source>
        <strain evidence="1 2">JCM 30562</strain>
    </source>
</reference>
<name>A0A558AM68_9PSEU</name>
<comment type="caution">
    <text evidence="1">The sequence shown here is derived from an EMBL/GenBank/DDBJ whole genome shotgun (WGS) entry which is preliminary data.</text>
</comment>
<dbReference type="Proteomes" id="UP000318578">
    <property type="component" value="Unassembled WGS sequence"/>
</dbReference>
<evidence type="ECO:0000313" key="1">
    <source>
        <dbReference type="EMBL" id="TVT25349.1"/>
    </source>
</evidence>
<sequence length="600" mass="66307">MQNPALELIRQAAAALAPHLQESGELNDPVFGEPAQYGTAYYAYVNAVLASTATGDERRRLMDAAARGVHATLRHMLDPDDATPPAADFTHAVGSPGFRNLRDFMWPPVMRTLRLLRRLGDTDLEPMIDKIRRVEVPDAFSERPPVNWAAVWILGEWQRIQEGLSPYDRDDVDKWLEPFFSDDPDVDHGFYRELRQATQVEIDWKNAIDLEKGFYREPGVPNSYDLWCRVHLLELLAEGYDGVYREPLEQLLVSGVRRSLGVQLSSGSLASAYRSTAHLWNLTGQCWYFHQAARLLRDSHPELASAADAAALRSFAAAKACQRPTGDLSPVENALPANWRVGHEVYTMDAHYVSLPLGYLATAVLDGFTGEGSAPEVGSPWTHVELEPVNRSLIHGSGWSVHVNLAPFKGYDSFGIADITLGLNRRLRFGGQTHYGRPDAEPDAHRLSNQLPFTLGIGVRRDDRSIHPLSAMTPTGNRHASGSGARLTAGAEVNGLSYEIEVEIDGSTVRIVEGVGDLACSLFVPYLKDRGDGQVTSVSTADNRVRLTSGTEVVEIVAERPTERVVHLAHGYESRHGLVGMVRLDLSGRGPVRYEIRRVS</sequence>
<dbReference type="RefSeq" id="WP_144633428.1">
    <property type="nucleotide sequence ID" value="NZ_BNAX01000014.1"/>
</dbReference>
<organism evidence="1 2">
    <name type="scientific">Amycolatopsis acidiphila</name>
    <dbReference type="NCBI Taxonomy" id="715473"/>
    <lineage>
        <taxon>Bacteria</taxon>
        <taxon>Bacillati</taxon>
        <taxon>Actinomycetota</taxon>
        <taxon>Actinomycetes</taxon>
        <taxon>Pseudonocardiales</taxon>
        <taxon>Pseudonocardiaceae</taxon>
        <taxon>Amycolatopsis</taxon>
    </lineage>
</organism>
<protein>
    <submittedName>
        <fullName evidence="1">Uncharacterized protein</fullName>
    </submittedName>
</protein>
<gene>
    <name evidence="1" type="ORF">FNH06_03530</name>
</gene>
<dbReference type="AlphaFoldDB" id="A0A558AM68"/>
<dbReference type="OrthoDB" id="178826at2"/>
<proteinExistence type="predicted"/>
<evidence type="ECO:0000313" key="2">
    <source>
        <dbReference type="Proteomes" id="UP000318578"/>
    </source>
</evidence>
<keyword evidence="2" id="KW-1185">Reference proteome</keyword>
<dbReference type="EMBL" id="VJZA01000003">
    <property type="protein sequence ID" value="TVT25349.1"/>
    <property type="molecule type" value="Genomic_DNA"/>
</dbReference>
<accession>A0A558AM68</accession>